<proteinExistence type="predicted"/>
<dbReference type="EMBL" id="GGEC01079942">
    <property type="protein sequence ID" value="MBX60426.1"/>
    <property type="molecule type" value="Transcribed_RNA"/>
</dbReference>
<dbReference type="AlphaFoldDB" id="A0A2P2Q0A2"/>
<organism evidence="1">
    <name type="scientific">Rhizophora mucronata</name>
    <name type="common">Asiatic mangrove</name>
    <dbReference type="NCBI Taxonomy" id="61149"/>
    <lineage>
        <taxon>Eukaryota</taxon>
        <taxon>Viridiplantae</taxon>
        <taxon>Streptophyta</taxon>
        <taxon>Embryophyta</taxon>
        <taxon>Tracheophyta</taxon>
        <taxon>Spermatophyta</taxon>
        <taxon>Magnoliopsida</taxon>
        <taxon>eudicotyledons</taxon>
        <taxon>Gunneridae</taxon>
        <taxon>Pentapetalae</taxon>
        <taxon>rosids</taxon>
        <taxon>fabids</taxon>
        <taxon>Malpighiales</taxon>
        <taxon>Rhizophoraceae</taxon>
        <taxon>Rhizophora</taxon>
    </lineage>
</organism>
<reference evidence="1" key="1">
    <citation type="submission" date="2018-02" db="EMBL/GenBank/DDBJ databases">
        <title>Rhizophora mucronata_Transcriptome.</title>
        <authorList>
            <person name="Meera S.P."/>
            <person name="Sreeshan A."/>
            <person name="Augustine A."/>
        </authorList>
    </citation>
    <scope>NUCLEOTIDE SEQUENCE</scope>
    <source>
        <tissue evidence="1">Leaf</tissue>
    </source>
</reference>
<protein>
    <submittedName>
        <fullName evidence="1">Uncharacterized protein</fullName>
    </submittedName>
</protein>
<name>A0A2P2Q0A2_RHIMU</name>
<evidence type="ECO:0000313" key="1">
    <source>
        <dbReference type="EMBL" id="MBX60426.1"/>
    </source>
</evidence>
<accession>A0A2P2Q0A2</accession>
<sequence>MCISFHHVIFRQCREAQCLVLFTIHYSLFI</sequence>